<dbReference type="PANTHER" id="PTHR35795:SF1">
    <property type="entry name" value="BIS(5'-NUCLEOSYL)-TETRAPHOSPHATASE, SYMMETRICAL"/>
    <property type="match status" value="1"/>
</dbReference>
<organism evidence="8 9">
    <name type="scientific">Aerococcus christensenii</name>
    <dbReference type="NCBI Taxonomy" id="87541"/>
    <lineage>
        <taxon>Bacteria</taxon>
        <taxon>Bacillati</taxon>
        <taxon>Bacillota</taxon>
        <taxon>Bacilli</taxon>
        <taxon>Lactobacillales</taxon>
        <taxon>Aerococcaceae</taxon>
        <taxon>Aerococcus</taxon>
    </lineage>
</organism>
<dbReference type="SMART" id="SM00471">
    <property type="entry name" value="HDc"/>
    <property type="match status" value="1"/>
</dbReference>
<evidence type="ECO:0000256" key="3">
    <source>
        <dbReference type="ARBA" id="ARBA00022741"/>
    </source>
</evidence>
<dbReference type="CDD" id="cd00077">
    <property type="entry name" value="HDc"/>
    <property type="match status" value="1"/>
</dbReference>
<evidence type="ECO:0000256" key="4">
    <source>
        <dbReference type="ARBA" id="ARBA00022801"/>
    </source>
</evidence>
<dbReference type="SUPFAM" id="SSF109604">
    <property type="entry name" value="HD-domain/PDEase-like"/>
    <property type="match status" value="1"/>
</dbReference>
<dbReference type="RefSeq" id="WP_060777084.1">
    <property type="nucleotide sequence ID" value="NZ_CP014159.1"/>
</dbReference>
<keyword evidence="2" id="KW-0479">Metal-binding</keyword>
<protein>
    <recommendedName>
        <fullName evidence="1">bis(5'-nucleosyl)-tetraphosphatase (symmetrical)</fullName>
        <ecNumber evidence="1">3.6.1.41</ecNumber>
    </recommendedName>
</protein>
<keyword evidence="9" id="KW-1185">Reference proteome</keyword>
<reference evidence="8 9" key="1">
    <citation type="submission" date="2017-12" db="EMBL/GenBank/DDBJ databases">
        <title>Phylogenetic diversity of female urinary microbiome.</title>
        <authorList>
            <person name="Thomas-White K."/>
            <person name="Wolfe A.J."/>
        </authorList>
    </citation>
    <scope>NUCLEOTIDE SEQUENCE [LARGE SCALE GENOMIC DNA]</scope>
    <source>
        <strain evidence="8 9">UMB0844</strain>
    </source>
</reference>
<gene>
    <name evidence="8" type="ORF">CYJ27_03040</name>
</gene>
<keyword evidence="4" id="KW-0378">Hydrolase</keyword>
<dbReference type="Proteomes" id="UP000234775">
    <property type="component" value="Unassembled WGS sequence"/>
</dbReference>
<proteinExistence type="predicted"/>
<evidence type="ECO:0000313" key="8">
    <source>
        <dbReference type="EMBL" id="PKY91665.1"/>
    </source>
</evidence>
<dbReference type="GO" id="GO:0046872">
    <property type="term" value="F:metal ion binding"/>
    <property type="evidence" value="ECO:0007669"/>
    <property type="project" value="UniProtKB-KW"/>
</dbReference>
<evidence type="ECO:0000256" key="1">
    <source>
        <dbReference type="ARBA" id="ARBA00012506"/>
    </source>
</evidence>
<dbReference type="EC" id="3.6.1.41" evidence="1"/>
<dbReference type="InterPro" id="IPR005249">
    <property type="entry name" value="YqeK"/>
</dbReference>
<dbReference type="Gene3D" id="1.10.3210.10">
    <property type="entry name" value="Hypothetical protein af1432"/>
    <property type="match status" value="1"/>
</dbReference>
<evidence type="ECO:0000259" key="7">
    <source>
        <dbReference type="SMART" id="SM00471"/>
    </source>
</evidence>
<dbReference type="InterPro" id="IPR006674">
    <property type="entry name" value="HD_domain"/>
</dbReference>
<dbReference type="GO" id="GO:0008803">
    <property type="term" value="F:bis(5'-nucleosyl)-tetraphosphatase (symmetrical) activity"/>
    <property type="evidence" value="ECO:0007669"/>
    <property type="project" value="UniProtKB-EC"/>
</dbReference>
<dbReference type="NCBIfam" id="TIGR00277">
    <property type="entry name" value="HDIG"/>
    <property type="match status" value="1"/>
</dbReference>
<dbReference type="InterPro" id="IPR051094">
    <property type="entry name" value="Diverse_Catalytic_Enzymes"/>
</dbReference>
<accession>A0A0X8F8P6</accession>
<evidence type="ECO:0000256" key="2">
    <source>
        <dbReference type="ARBA" id="ARBA00022723"/>
    </source>
</evidence>
<name>A0A0X8F8P6_9LACT</name>
<dbReference type="NCBIfam" id="TIGR00488">
    <property type="entry name" value="bis(5'-nucleosyl)-tetraphosphatase (symmetrical) YqeK"/>
    <property type="match status" value="1"/>
</dbReference>
<keyword evidence="3" id="KW-0547">Nucleotide-binding</keyword>
<comment type="caution">
    <text evidence="8">The sequence shown here is derived from an EMBL/GenBank/DDBJ whole genome shotgun (WGS) entry which is preliminary data.</text>
</comment>
<dbReference type="Pfam" id="PF01966">
    <property type="entry name" value="HD"/>
    <property type="match status" value="1"/>
</dbReference>
<evidence type="ECO:0000256" key="5">
    <source>
        <dbReference type="ARBA" id="ARBA00023004"/>
    </source>
</evidence>
<sequence length="204" mass="23703">MSKDEINYSKSYVAVDREKIVHSLQSELSPHRFQHCLRVEETARRLAEKYGQDKEKAGLAGLLHDYAKEASKETLLSYQEHPDYDPDWLNYGNAIWHGPLAAMRAVDQFGLKDEEIYQAIFHHTVGSLKWTPTAKIVYLADYIEPGRDFPGVEEARQATERSLDEGVTYKLTHSLTYLVNNHLRIYPRTLEVYNQWFGDQEKKI</sequence>
<evidence type="ECO:0000256" key="6">
    <source>
        <dbReference type="ARBA" id="ARBA00049417"/>
    </source>
</evidence>
<feature type="domain" description="HD/PDEase" evidence="7">
    <location>
        <begin position="28"/>
        <end position="155"/>
    </location>
</feature>
<comment type="catalytic activity">
    <reaction evidence="6">
        <text>P(1),P(4)-bis(5'-adenosyl) tetraphosphate + H2O = 2 ADP + 2 H(+)</text>
        <dbReference type="Rhea" id="RHEA:24252"/>
        <dbReference type="ChEBI" id="CHEBI:15377"/>
        <dbReference type="ChEBI" id="CHEBI:15378"/>
        <dbReference type="ChEBI" id="CHEBI:58141"/>
        <dbReference type="ChEBI" id="CHEBI:456216"/>
        <dbReference type="EC" id="3.6.1.41"/>
    </reaction>
</comment>
<evidence type="ECO:0000313" key="9">
    <source>
        <dbReference type="Proteomes" id="UP000234775"/>
    </source>
</evidence>
<dbReference type="InterPro" id="IPR003607">
    <property type="entry name" value="HD/PDEase_dom"/>
</dbReference>
<dbReference type="PANTHER" id="PTHR35795">
    <property type="entry name" value="SLR1885 PROTEIN"/>
    <property type="match status" value="1"/>
</dbReference>
<dbReference type="InterPro" id="IPR006675">
    <property type="entry name" value="HDIG_dom"/>
</dbReference>
<dbReference type="AlphaFoldDB" id="A0A0X8F8P6"/>
<keyword evidence="5" id="KW-0408">Iron</keyword>
<dbReference type="GO" id="GO:0000166">
    <property type="term" value="F:nucleotide binding"/>
    <property type="evidence" value="ECO:0007669"/>
    <property type="project" value="UniProtKB-KW"/>
</dbReference>
<dbReference type="EMBL" id="PKGZ01000002">
    <property type="protein sequence ID" value="PKY91665.1"/>
    <property type="molecule type" value="Genomic_DNA"/>
</dbReference>
<dbReference type="KEGG" id="acg:AWM71_05885"/>